<protein>
    <submittedName>
        <fullName evidence="2">Uncharacterized protein</fullName>
    </submittedName>
</protein>
<feature type="compositionally biased region" description="Basic residues" evidence="1">
    <location>
        <begin position="1"/>
        <end position="30"/>
    </location>
</feature>
<dbReference type="EMBL" id="MN739931">
    <property type="protein sequence ID" value="QHT78377.1"/>
    <property type="molecule type" value="Genomic_DNA"/>
</dbReference>
<evidence type="ECO:0000313" key="2">
    <source>
        <dbReference type="EMBL" id="QHT78377.1"/>
    </source>
</evidence>
<evidence type="ECO:0000256" key="1">
    <source>
        <dbReference type="SAM" id="MobiDB-lite"/>
    </source>
</evidence>
<proteinExistence type="predicted"/>
<name>A0A6C0HDD3_9ZZZZ</name>
<accession>A0A6C0HDD3</accession>
<organism evidence="2">
    <name type="scientific">viral metagenome</name>
    <dbReference type="NCBI Taxonomy" id="1070528"/>
    <lineage>
        <taxon>unclassified sequences</taxon>
        <taxon>metagenomes</taxon>
        <taxon>organismal metagenomes</taxon>
    </lineage>
</organism>
<sequence>MTSRRHMKKMRKTQKSRKTMKKTKTQRLYKQKGCSSSSKRGKRGGGCGCGSPFGGKGSAMKGGNGCAMCMKGGSTLTPYPPQPAFVGAPWTGSISNWPGVGGQDGVTNHFAMNKYVPFDPVAGVMQERAGSLFLGKYTGGSKKKSNKSKKMSKKRGGGLIPQDLVNFGRTFTYGLGSAYNAINGYQQPVNPLPYKDQLTNSTKSTF</sequence>
<dbReference type="AlphaFoldDB" id="A0A6C0HDD3"/>
<reference evidence="2" key="1">
    <citation type="journal article" date="2020" name="Nature">
        <title>Giant virus diversity and host interactions through global metagenomics.</title>
        <authorList>
            <person name="Schulz F."/>
            <person name="Roux S."/>
            <person name="Paez-Espino D."/>
            <person name="Jungbluth S."/>
            <person name="Walsh D.A."/>
            <person name="Denef V.J."/>
            <person name="McMahon K.D."/>
            <person name="Konstantinidis K.T."/>
            <person name="Eloe-Fadrosh E.A."/>
            <person name="Kyrpides N.C."/>
            <person name="Woyke T."/>
        </authorList>
    </citation>
    <scope>NUCLEOTIDE SEQUENCE</scope>
    <source>
        <strain evidence="2">GVMAG-M-3300023179-91</strain>
    </source>
</reference>
<feature type="region of interest" description="Disordered" evidence="1">
    <location>
        <begin position="1"/>
        <end position="48"/>
    </location>
</feature>